<keyword evidence="8" id="KW-0472">Membrane</keyword>
<evidence type="ECO:0000313" key="12">
    <source>
        <dbReference type="EMBL" id="ORX44003.1"/>
    </source>
</evidence>
<feature type="compositionally biased region" description="Basic and acidic residues" evidence="9">
    <location>
        <begin position="563"/>
        <end position="577"/>
    </location>
</feature>
<keyword evidence="7" id="KW-0446">Lipid-binding</keyword>
<dbReference type="PROSITE" id="PS51847">
    <property type="entry name" value="SMP"/>
    <property type="match status" value="1"/>
</dbReference>
<keyword evidence="5" id="KW-1133">Transmembrane helix</keyword>
<protein>
    <recommendedName>
        <fullName evidence="11">SMP-LTD domain-containing protein</fullName>
    </recommendedName>
</protein>
<comment type="caution">
    <text evidence="12">The sequence shown here is derived from an EMBL/GenBank/DDBJ whole genome shotgun (WGS) entry which is preliminary data.</text>
</comment>
<feature type="compositionally biased region" description="Low complexity" evidence="9">
    <location>
        <begin position="711"/>
        <end position="732"/>
    </location>
</feature>
<feature type="chain" id="PRO_5012823715" description="SMP-LTD domain-containing protein" evidence="10">
    <location>
        <begin position="22"/>
        <end position="791"/>
    </location>
</feature>
<evidence type="ECO:0000256" key="8">
    <source>
        <dbReference type="ARBA" id="ARBA00023136"/>
    </source>
</evidence>
<keyword evidence="13" id="KW-1185">Reference proteome</keyword>
<evidence type="ECO:0000256" key="3">
    <source>
        <dbReference type="ARBA" id="ARBA00022692"/>
    </source>
</evidence>
<comment type="subcellular location">
    <subcellularLocation>
        <location evidence="1">Endoplasmic reticulum membrane</location>
    </subcellularLocation>
</comment>
<feature type="region of interest" description="Disordered" evidence="9">
    <location>
        <begin position="692"/>
        <end position="791"/>
    </location>
</feature>
<keyword evidence="4" id="KW-0256">Endoplasmic reticulum</keyword>
<evidence type="ECO:0000256" key="7">
    <source>
        <dbReference type="ARBA" id="ARBA00023121"/>
    </source>
</evidence>
<gene>
    <name evidence="12" type="ORF">DM01DRAFT_1340563</name>
</gene>
<dbReference type="GO" id="GO:0032865">
    <property type="term" value="C:ERMES complex"/>
    <property type="evidence" value="ECO:0007669"/>
    <property type="project" value="TreeGrafter"/>
</dbReference>
<feature type="compositionally biased region" description="Pro residues" evidence="9">
    <location>
        <begin position="777"/>
        <end position="791"/>
    </location>
</feature>
<dbReference type="GO" id="GO:0015914">
    <property type="term" value="P:phospholipid transport"/>
    <property type="evidence" value="ECO:0007669"/>
    <property type="project" value="TreeGrafter"/>
</dbReference>
<keyword evidence="2" id="KW-0813">Transport</keyword>
<feature type="compositionally biased region" description="Polar residues" evidence="9">
    <location>
        <begin position="734"/>
        <end position="743"/>
    </location>
</feature>
<dbReference type="Pfam" id="PF26547">
    <property type="entry name" value="PDZD8_N"/>
    <property type="match status" value="1"/>
</dbReference>
<evidence type="ECO:0000256" key="4">
    <source>
        <dbReference type="ARBA" id="ARBA00022824"/>
    </source>
</evidence>
<evidence type="ECO:0000256" key="10">
    <source>
        <dbReference type="SAM" id="SignalP"/>
    </source>
</evidence>
<feature type="compositionally biased region" description="Low complexity" evidence="9">
    <location>
        <begin position="615"/>
        <end position="637"/>
    </location>
</feature>
<evidence type="ECO:0000256" key="1">
    <source>
        <dbReference type="ARBA" id="ARBA00004586"/>
    </source>
</evidence>
<feature type="region of interest" description="Disordered" evidence="9">
    <location>
        <begin position="458"/>
        <end position="639"/>
    </location>
</feature>
<feature type="compositionally biased region" description="Acidic residues" evidence="9">
    <location>
        <begin position="578"/>
        <end position="591"/>
    </location>
</feature>
<dbReference type="AlphaFoldDB" id="A0A1X2G3P1"/>
<feature type="compositionally biased region" description="Acidic residues" evidence="9">
    <location>
        <begin position="551"/>
        <end position="562"/>
    </location>
</feature>
<keyword evidence="3" id="KW-0812">Transmembrane</keyword>
<feature type="compositionally biased region" description="Low complexity" evidence="9">
    <location>
        <begin position="138"/>
        <end position="177"/>
    </location>
</feature>
<dbReference type="OrthoDB" id="26740at2759"/>
<feature type="domain" description="SMP-LTD" evidence="11">
    <location>
        <begin position="270"/>
        <end position="456"/>
    </location>
</feature>
<feature type="signal peptide" evidence="10">
    <location>
        <begin position="1"/>
        <end position="21"/>
    </location>
</feature>
<dbReference type="InterPro" id="IPR031468">
    <property type="entry name" value="SMP_LBD"/>
</dbReference>
<dbReference type="EMBL" id="MCGT01000051">
    <property type="protein sequence ID" value="ORX44003.1"/>
    <property type="molecule type" value="Genomic_DNA"/>
</dbReference>
<evidence type="ECO:0000313" key="13">
    <source>
        <dbReference type="Proteomes" id="UP000242146"/>
    </source>
</evidence>
<dbReference type="Proteomes" id="UP000242146">
    <property type="component" value="Unassembled WGS sequence"/>
</dbReference>
<evidence type="ECO:0000256" key="2">
    <source>
        <dbReference type="ARBA" id="ARBA00022448"/>
    </source>
</evidence>
<keyword evidence="10" id="KW-0732">Signal</keyword>
<keyword evidence="6" id="KW-0445">Lipid transport</keyword>
<proteinExistence type="predicted"/>
<evidence type="ECO:0000256" key="6">
    <source>
        <dbReference type="ARBA" id="ARBA00023055"/>
    </source>
</evidence>
<dbReference type="GO" id="GO:1990456">
    <property type="term" value="P:mitochondrion-endoplasmic reticulum membrane tethering"/>
    <property type="evidence" value="ECO:0007669"/>
    <property type="project" value="TreeGrafter"/>
</dbReference>
<reference evidence="12 13" key="1">
    <citation type="submission" date="2016-07" db="EMBL/GenBank/DDBJ databases">
        <title>Pervasive Adenine N6-methylation of Active Genes in Fungi.</title>
        <authorList>
            <consortium name="DOE Joint Genome Institute"/>
            <person name="Mondo S.J."/>
            <person name="Dannebaum R.O."/>
            <person name="Kuo R.C."/>
            <person name="Labutti K."/>
            <person name="Haridas S."/>
            <person name="Kuo A."/>
            <person name="Salamov A."/>
            <person name="Ahrendt S.R."/>
            <person name="Lipzen A."/>
            <person name="Sullivan W."/>
            <person name="Andreopoulos W.B."/>
            <person name="Clum A."/>
            <person name="Lindquist E."/>
            <person name="Daum C."/>
            <person name="Ramamoorthy G.K."/>
            <person name="Gryganskyi A."/>
            <person name="Culley D."/>
            <person name="Magnuson J.K."/>
            <person name="James T.Y."/>
            <person name="O'Malley M.A."/>
            <person name="Stajich J.E."/>
            <person name="Spatafora J.W."/>
            <person name="Visel A."/>
            <person name="Grigoriev I.V."/>
        </authorList>
    </citation>
    <scope>NUCLEOTIDE SEQUENCE [LARGE SCALE GENOMIC DNA]</scope>
    <source>
        <strain evidence="12 13">NRRL 3301</strain>
    </source>
</reference>
<feature type="compositionally biased region" description="Polar residues" evidence="9">
    <location>
        <begin position="473"/>
        <end position="483"/>
    </location>
</feature>
<evidence type="ECO:0000256" key="5">
    <source>
        <dbReference type="ARBA" id="ARBA00022989"/>
    </source>
</evidence>
<dbReference type="CDD" id="cd21675">
    <property type="entry name" value="SMP_TEX2"/>
    <property type="match status" value="1"/>
</dbReference>
<evidence type="ECO:0000256" key="9">
    <source>
        <dbReference type="SAM" id="MobiDB-lite"/>
    </source>
</evidence>
<name>A0A1X2G3P1_9FUNG</name>
<feature type="compositionally biased region" description="Low complexity" evidence="9">
    <location>
        <begin position="512"/>
        <end position="526"/>
    </location>
</feature>
<dbReference type="GO" id="GO:0008289">
    <property type="term" value="F:lipid binding"/>
    <property type="evidence" value="ECO:0007669"/>
    <property type="project" value="UniProtKB-KW"/>
</dbReference>
<accession>A0A1X2G3P1</accession>
<feature type="region of interest" description="Disordered" evidence="9">
    <location>
        <begin position="128"/>
        <end position="180"/>
    </location>
</feature>
<dbReference type="InterPro" id="IPR058801">
    <property type="entry name" value="PDZD8_N"/>
</dbReference>
<dbReference type="GO" id="GO:0005789">
    <property type="term" value="C:endoplasmic reticulum membrane"/>
    <property type="evidence" value="ECO:0007669"/>
    <property type="project" value="UniProtKB-SubCell"/>
</dbReference>
<dbReference type="PANTHER" id="PTHR13466:SF19">
    <property type="entry name" value="NUCLEUS-VACUOLE JUNCTION PROTEIN 2"/>
    <property type="match status" value="1"/>
</dbReference>
<sequence>MPMLLWLAHAYLSIPPPSTETSRGPQEVDVTTSYNYGTKKGWIRLSSNYLAKATQIGKKKQGKQSGEGFGVLKQGVLKVYTDEMQQHLEWVLDLHEYNVSLYPPGRLEHILFSRSVALKLERKDCIKDDDNITNSKPTTAHSSASSDLLSSSNSTPVSLASPSSSFDHSQQQLQQQRSQEKKVQDPVLYFSCSRPVDKEDWYFAFMSTCHTNTPGYHAIPFDPMAVASLITSIGQQQRQEHVLVNSTADRAVDDDPLADDDPLSPTSSVAHAAIPWFNAVLGRTFLAIYKTQRFQSYVLETLAKKTKKMKTPGFLGDIQVRDVDVGMAVPFVTQPKLVALQPDGTLVLDAQVDYRGGFKVVVEANAAGAFSIRVPLVLSLTLQSLSGVVRFKIKPPPSNRYWIGFCTMPVMKWSIVPAVSSYNVKISLVTKIIEAKIRRMMTDNMVLPNMEDIPFARSDGKGGIFNDAEPAPSDTTSQVSSPDQPMDSHLHQSFVIQPDKSLHPYNNSSSESLMSPPTLSASSSTPGRWSRLFLSRRKKAPTENTSVTDAAETEELPTDDTDKDFMMDAQREEKADGSLEEPIAEAEDLPDQTESLAPDRTSPSSSHSPLDDTRSIYSVRSTSSTSVNATAGNGTTTTRRRKLYNAAGYLLSKSKTLASDFRDYRQQDLHLKRQKSQLQYADQLEDMRRRCNENEVRRQSSPSLPLDPEASTSPSSGGIPILSSNSTSTLLSPEVTTPLSRSAPNLPPSTTTSPSHAGDALADDDSLMSYKSVADQPPLPPRRPPQLPPRN</sequence>
<organism evidence="12 13">
    <name type="scientific">Hesseltinella vesiculosa</name>
    <dbReference type="NCBI Taxonomy" id="101127"/>
    <lineage>
        <taxon>Eukaryota</taxon>
        <taxon>Fungi</taxon>
        <taxon>Fungi incertae sedis</taxon>
        <taxon>Mucoromycota</taxon>
        <taxon>Mucoromycotina</taxon>
        <taxon>Mucoromycetes</taxon>
        <taxon>Mucorales</taxon>
        <taxon>Cunninghamellaceae</taxon>
        <taxon>Hesseltinella</taxon>
    </lineage>
</organism>
<evidence type="ECO:0000259" key="11">
    <source>
        <dbReference type="PROSITE" id="PS51847"/>
    </source>
</evidence>
<dbReference type="PANTHER" id="PTHR13466">
    <property type="entry name" value="TEX2 PROTEIN-RELATED"/>
    <property type="match status" value="1"/>
</dbReference>
<dbReference type="STRING" id="101127.A0A1X2G3P1"/>